<accession>C4JHY2</accession>
<dbReference type="GO" id="GO:0005634">
    <property type="term" value="C:nucleus"/>
    <property type="evidence" value="ECO:0007669"/>
    <property type="project" value="TreeGrafter"/>
</dbReference>
<keyword evidence="2" id="KW-1185">Reference proteome</keyword>
<dbReference type="GO" id="GO:0061630">
    <property type="term" value="F:ubiquitin protein ligase activity"/>
    <property type="evidence" value="ECO:0007669"/>
    <property type="project" value="TreeGrafter"/>
</dbReference>
<dbReference type="AlphaFoldDB" id="C4JHY2"/>
<dbReference type="Proteomes" id="UP000002058">
    <property type="component" value="Unassembled WGS sequence"/>
</dbReference>
<proteinExistence type="predicted"/>
<dbReference type="GO" id="GO:0006513">
    <property type="term" value="P:protein monoubiquitination"/>
    <property type="evidence" value="ECO:0007669"/>
    <property type="project" value="TreeGrafter"/>
</dbReference>
<reference evidence="2" key="1">
    <citation type="journal article" date="2009" name="Genome Res.">
        <title>Comparative genomic analyses of the human fungal pathogens Coccidioides and their relatives.</title>
        <authorList>
            <person name="Sharpton T.J."/>
            <person name="Stajich J.E."/>
            <person name="Rounsley S.D."/>
            <person name="Gardner M.J."/>
            <person name="Wortman J.R."/>
            <person name="Jordar V.S."/>
            <person name="Maiti R."/>
            <person name="Kodira C.D."/>
            <person name="Neafsey D.E."/>
            <person name="Zeng Q."/>
            <person name="Hung C.-Y."/>
            <person name="McMahan C."/>
            <person name="Muszewska A."/>
            <person name="Grynberg M."/>
            <person name="Mandel M.A."/>
            <person name="Kellner E.M."/>
            <person name="Barker B.M."/>
            <person name="Galgiani J.N."/>
            <person name="Orbach M.J."/>
            <person name="Kirkland T.N."/>
            <person name="Cole G.T."/>
            <person name="Henn M.R."/>
            <person name="Birren B.W."/>
            <person name="Taylor J.W."/>
        </authorList>
    </citation>
    <scope>NUCLEOTIDE SEQUENCE [LARGE SCALE GENOMIC DNA]</scope>
    <source>
        <strain evidence="2">UAMH 1704</strain>
    </source>
</reference>
<dbReference type="PANTHER" id="PTHR31531:SF2">
    <property type="entry name" value="E3 UBIQUITIN-PROTEIN LIGASE E3D"/>
    <property type="match status" value="1"/>
</dbReference>
<name>C4JHY2_UNCRE</name>
<protein>
    <submittedName>
        <fullName evidence="1">Uncharacterized protein</fullName>
    </submittedName>
</protein>
<dbReference type="InParanoid" id="C4JHY2"/>
<dbReference type="HOGENOM" id="CLU_098347_0_0_1"/>
<dbReference type="Pfam" id="PF09814">
    <property type="entry name" value="HECT_2"/>
    <property type="match status" value="1"/>
</dbReference>
<dbReference type="EMBL" id="CH476615">
    <property type="protein sequence ID" value="EEP76558.1"/>
    <property type="molecule type" value="Genomic_DNA"/>
</dbReference>
<dbReference type="GO" id="GO:0000151">
    <property type="term" value="C:ubiquitin ligase complex"/>
    <property type="evidence" value="ECO:0007669"/>
    <property type="project" value="TreeGrafter"/>
</dbReference>
<evidence type="ECO:0000313" key="1">
    <source>
        <dbReference type="EMBL" id="EEP76558.1"/>
    </source>
</evidence>
<dbReference type="GO" id="GO:0000209">
    <property type="term" value="P:protein polyubiquitination"/>
    <property type="evidence" value="ECO:0007669"/>
    <property type="project" value="TreeGrafter"/>
</dbReference>
<sequence>MSENGPKQSERHPRTVRCLKCQRVVGEMQPLLDGIVLFKSDLSVLRRPCDAATDDLTIQWETYPVDMIISAQLLEQIERTGARRYILHRDDDNATSSGILVWIFNPYFRYSCSETNFSTDLHTGVGDGKDDWLAITAQRAMKLFYQFIPNIQALLNPKKGTPSSVSLEELPLPGHIYEEVECVLTKRNVLLPKSARQFKEWKASLFHVFEESDF</sequence>
<dbReference type="eggNOG" id="KOG4784">
    <property type="taxonomic scope" value="Eukaryota"/>
</dbReference>
<dbReference type="InterPro" id="IPR019193">
    <property type="entry name" value="UBQ-conj_enz_E2-bd_prot"/>
</dbReference>
<dbReference type="OMA" id="IYEEVEC"/>
<dbReference type="OrthoDB" id="386949at2759"/>
<dbReference type="GeneID" id="8442736"/>
<dbReference type="KEGG" id="ure:UREG_01407"/>
<dbReference type="PANTHER" id="PTHR31531">
    <property type="entry name" value="E3 UBIQUITIN-PROTEIN LIGASE E3D FAMILY MEMBER"/>
    <property type="match status" value="1"/>
</dbReference>
<dbReference type="GO" id="GO:0031624">
    <property type="term" value="F:ubiquitin conjugating enzyme binding"/>
    <property type="evidence" value="ECO:0007669"/>
    <property type="project" value="TreeGrafter"/>
</dbReference>
<evidence type="ECO:0000313" key="2">
    <source>
        <dbReference type="Proteomes" id="UP000002058"/>
    </source>
</evidence>
<dbReference type="GO" id="GO:0030332">
    <property type="term" value="F:cyclin binding"/>
    <property type="evidence" value="ECO:0007669"/>
    <property type="project" value="TreeGrafter"/>
</dbReference>
<dbReference type="GO" id="GO:0005829">
    <property type="term" value="C:cytosol"/>
    <property type="evidence" value="ECO:0007669"/>
    <property type="project" value="TreeGrafter"/>
</dbReference>
<dbReference type="STRING" id="336963.C4JHY2"/>
<gene>
    <name evidence="1" type="ORF">UREG_01407</name>
</gene>
<dbReference type="RefSeq" id="XP_002541891.1">
    <property type="nucleotide sequence ID" value="XM_002541845.1"/>
</dbReference>
<organism evidence="1 2">
    <name type="scientific">Uncinocarpus reesii (strain UAMH 1704)</name>
    <dbReference type="NCBI Taxonomy" id="336963"/>
    <lineage>
        <taxon>Eukaryota</taxon>
        <taxon>Fungi</taxon>
        <taxon>Dikarya</taxon>
        <taxon>Ascomycota</taxon>
        <taxon>Pezizomycotina</taxon>
        <taxon>Eurotiomycetes</taxon>
        <taxon>Eurotiomycetidae</taxon>
        <taxon>Onygenales</taxon>
        <taxon>Onygenaceae</taxon>
        <taxon>Uncinocarpus</taxon>
    </lineage>
</organism>
<dbReference type="GO" id="GO:0051865">
    <property type="term" value="P:protein autoubiquitination"/>
    <property type="evidence" value="ECO:0007669"/>
    <property type="project" value="TreeGrafter"/>
</dbReference>
<dbReference type="VEuPathDB" id="FungiDB:UREG_01407"/>
<dbReference type="GO" id="GO:0043161">
    <property type="term" value="P:proteasome-mediated ubiquitin-dependent protein catabolic process"/>
    <property type="evidence" value="ECO:0007669"/>
    <property type="project" value="TreeGrafter"/>
</dbReference>